<feature type="transmembrane region" description="Helical" evidence="3">
    <location>
        <begin position="159"/>
        <end position="179"/>
    </location>
</feature>
<dbReference type="SMART" id="SM00862">
    <property type="entry name" value="Trans_reg_C"/>
    <property type="match status" value="1"/>
</dbReference>
<reference evidence="5" key="2">
    <citation type="journal article" date="2024" name="Antonie Van Leeuwenhoek">
        <title>Roseihalotalea indica gen. nov., sp. nov., a halophilic Bacteroidetes from mesopelagic Southwest Indian Ocean with higher carbohydrate metabolic potential.</title>
        <authorList>
            <person name="Chen B."/>
            <person name="Zhang M."/>
            <person name="Lin D."/>
            <person name="Ye J."/>
            <person name="Tang K."/>
        </authorList>
    </citation>
    <scope>NUCLEOTIDE SEQUENCE</scope>
    <source>
        <strain evidence="5">TK19036</strain>
    </source>
</reference>
<dbReference type="InterPro" id="IPR001867">
    <property type="entry name" value="OmpR/PhoB-type_DNA-bd"/>
</dbReference>
<protein>
    <submittedName>
        <fullName evidence="5">Helix-turn-helix domain-containing protein</fullName>
    </submittedName>
</protein>
<dbReference type="Pfam" id="PF00486">
    <property type="entry name" value="Trans_reg_C"/>
    <property type="match status" value="1"/>
</dbReference>
<accession>A0AA49GML6</accession>
<reference evidence="5" key="1">
    <citation type="journal article" date="2023" name="Comput. Struct. Biotechnol. J.">
        <title>Discovery of a novel marine Bacteroidetes with a rich repertoire of carbohydrate-active enzymes.</title>
        <authorList>
            <person name="Chen B."/>
            <person name="Liu G."/>
            <person name="Chen Q."/>
            <person name="Wang H."/>
            <person name="Liu L."/>
            <person name="Tang K."/>
        </authorList>
    </citation>
    <scope>NUCLEOTIDE SEQUENCE</scope>
    <source>
        <strain evidence="5">TK19036</strain>
    </source>
</reference>
<keyword evidence="3" id="KW-0472">Membrane</keyword>
<dbReference type="SUPFAM" id="SSF46894">
    <property type="entry name" value="C-terminal effector domain of the bipartite response regulators"/>
    <property type="match status" value="1"/>
</dbReference>
<dbReference type="EMBL" id="CP120682">
    <property type="protein sequence ID" value="WKN36561.1"/>
    <property type="molecule type" value="Genomic_DNA"/>
</dbReference>
<dbReference type="InterPro" id="IPR016032">
    <property type="entry name" value="Sig_transdc_resp-reg_C-effctor"/>
</dbReference>
<evidence type="ECO:0000259" key="4">
    <source>
        <dbReference type="PROSITE" id="PS51755"/>
    </source>
</evidence>
<proteinExistence type="predicted"/>
<dbReference type="PROSITE" id="PS51755">
    <property type="entry name" value="OMPR_PHOB"/>
    <property type="match status" value="1"/>
</dbReference>
<keyword evidence="1 2" id="KW-0238">DNA-binding</keyword>
<keyword evidence="3" id="KW-0812">Transmembrane</keyword>
<keyword evidence="3" id="KW-1133">Transmembrane helix</keyword>
<dbReference type="Gene3D" id="1.10.10.10">
    <property type="entry name" value="Winged helix-like DNA-binding domain superfamily/Winged helix DNA-binding domain"/>
    <property type="match status" value="1"/>
</dbReference>
<evidence type="ECO:0000313" key="5">
    <source>
        <dbReference type="EMBL" id="WKN36561.1"/>
    </source>
</evidence>
<sequence length="287" mass="31994">MKPILFITGFLSLALLLLSAMTLYDTGNRFELKGEHTALVVRKIGHTLLLHAGDSSSRVLPVRQRNETTFELAFQSPFAFMPDSLVHIVRTQLDRYNLSADYLVQVLECTSQQVVYGFAIGPEQADIVPCNGRVQPQGCYTIQIAFTDLNTGSSKGLNLLFTLGLASLAALGFVGYTWVKQSALLPDKAQLTVGHYSFYPDQCILESKNETISLSVKETQLLRIFAAEPNQLIERDRLLKEVWEDEGVITGRSLDVFVSRLRKKLQNDPSVQLTNIHGKGYVLEVNT</sequence>
<dbReference type="InterPro" id="IPR036388">
    <property type="entry name" value="WH-like_DNA-bd_sf"/>
</dbReference>
<gene>
    <name evidence="5" type="ORF">K4G66_29810</name>
</gene>
<dbReference type="AlphaFoldDB" id="A0AA49GML6"/>
<dbReference type="CDD" id="cd00383">
    <property type="entry name" value="trans_reg_C"/>
    <property type="match status" value="1"/>
</dbReference>
<dbReference type="GO" id="GO:0003677">
    <property type="term" value="F:DNA binding"/>
    <property type="evidence" value="ECO:0007669"/>
    <property type="project" value="UniProtKB-UniRule"/>
</dbReference>
<dbReference type="GO" id="GO:0000160">
    <property type="term" value="P:phosphorelay signal transduction system"/>
    <property type="evidence" value="ECO:0007669"/>
    <property type="project" value="InterPro"/>
</dbReference>
<evidence type="ECO:0000256" key="2">
    <source>
        <dbReference type="PROSITE-ProRule" id="PRU01091"/>
    </source>
</evidence>
<evidence type="ECO:0000256" key="3">
    <source>
        <dbReference type="SAM" id="Phobius"/>
    </source>
</evidence>
<organism evidence="5">
    <name type="scientific">Roseihalotalea indica</name>
    <dbReference type="NCBI Taxonomy" id="2867963"/>
    <lineage>
        <taxon>Bacteria</taxon>
        <taxon>Pseudomonadati</taxon>
        <taxon>Bacteroidota</taxon>
        <taxon>Cytophagia</taxon>
        <taxon>Cytophagales</taxon>
        <taxon>Catalimonadaceae</taxon>
        <taxon>Roseihalotalea</taxon>
    </lineage>
</organism>
<evidence type="ECO:0000256" key="1">
    <source>
        <dbReference type="ARBA" id="ARBA00023125"/>
    </source>
</evidence>
<feature type="DNA-binding region" description="OmpR/PhoB-type" evidence="2">
    <location>
        <begin position="188"/>
        <end position="285"/>
    </location>
</feature>
<name>A0AA49GML6_9BACT</name>
<feature type="domain" description="OmpR/PhoB-type" evidence="4">
    <location>
        <begin position="188"/>
        <end position="285"/>
    </location>
</feature>
<dbReference type="GO" id="GO:0006355">
    <property type="term" value="P:regulation of DNA-templated transcription"/>
    <property type="evidence" value="ECO:0007669"/>
    <property type="project" value="InterPro"/>
</dbReference>